<evidence type="ECO:0000256" key="2">
    <source>
        <dbReference type="ARBA" id="ARBA00023125"/>
    </source>
</evidence>
<comment type="caution">
    <text evidence="6">The sequence shown here is derived from an EMBL/GenBank/DDBJ whole genome shotgun (WGS) entry which is preliminary data.</text>
</comment>
<dbReference type="GO" id="GO:0000981">
    <property type="term" value="F:DNA-binding transcription factor activity, RNA polymerase II-specific"/>
    <property type="evidence" value="ECO:0007669"/>
    <property type="project" value="TreeGrafter"/>
</dbReference>
<feature type="region of interest" description="Disordered" evidence="3">
    <location>
        <begin position="322"/>
        <end position="377"/>
    </location>
</feature>
<feature type="domain" description="Myb-like" evidence="4">
    <location>
        <begin position="107"/>
        <end position="157"/>
    </location>
</feature>
<feature type="compositionally biased region" description="Low complexity" evidence="3">
    <location>
        <begin position="758"/>
        <end position="788"/>
    </location>
</feature>
<evidence type="ECO:0000259" key="4">
    <source>
        <dbReference type="PROSITE" id="PS50090"/>
    </source>
</evidence>
<evidence type="ECO:0000313" key="6">
    <source>
        <dbReference type="EMBL" id="GJN92609.1"/>
    </source>
</evidence>
<dbReference type="EMBL" id="BQKY01000011">
    <property type="protein sequence ID" value="GJN92609.1"/>
    <property type="molecule type" value="Genomic_DNA"/>
</dbReference>
<dbReference type="GO" id="GO:0000978">
    <property type="term" value="F:RNA polymerase II cis-regulatory region sequence-specific DNA binding"/>
    <property type="evidence" value="ECO:0007669"/>
    <property type="project" value="TreeGrafter"/>
</dbReference>
<feature type="region of interest" description="Disordered" evidence="3">
    <location>
        <begin position="414"/>
        <end position="438"/>
    </location>
</feature>
<feature type="compositionally biased region" description="Basic and acidic residues" evidence="3">
    <location>
        <begin position="897"/>
        <end position="907"/>
    </location>
</feature>
<feature type="compositionally biased region" description="Polar residues" evidence="3">
    <location>
        <begin position="676"/>
        <end position="686"/>
    </location>
</feature>
<dbReference type="PROSITE" id="PS50090">
    <property type="entry name" value="MYB_LIKE"/>
    <property type="match status" value="3"/>
</dbReference>
<feature type="domain" description="Myb-like" evidence="4">
    <location>
        <begin position="7"/>
        <end position="54"/>
    </location>
</feature>
<feature type="compositionally biased region" description="Low complexity" evidence="3">
    <location>
        <begin position="694"/>
        <end position="704"/>
    </location>
</feature>
<dbReference type="PANTHER" id="PTHR45614">
    <property type="entry name" value="MYB PROTEIN-RELATED"/>
    <property type="match status" value="1"/>
</dbReference>
<dbReference type="InterPro" id="IPR009057">
    <property type="entry name" value="Homeodomain-like_sf"/>
</dbReference>
<dbReference type="PANTHER" id="PTHR45614:SF25">
    <property type="entry name" value="MYB PROTEIN"/>
    <property type="match status" value="1"/>
</dbReference>
<evidence type="ECO:0000313" key="7">
    <source>
        <dbReference type="Proteomes" id="UP001342314"/>
    </source>
</evidence>
<feature type="compositionally biased region" description="Low complexity" evidence="3">
    <location>
        <begin position="215"/>
        <end position="224"/>
    </location>
</feature>
<name>A0AAV5GRN6_9BASI</name>
<feature type="region of interest" description="Disordered" evidence="3">
    <location>
        <begin position="660"/>
        <end position="704"/>
    </location>
</feature>
<organism evidence="6 7">
    <name type="scientific">Rhodotorula paludigena</name>
    <dbReference type="NCBI Taxonomy" id="86838"/>
    <lineage>
        <taxon>Eukaryota</taxon>
        <taxon>Fungi</taxon>
        <taxon>Dikarya</taxon>
        <taxon>Basidiomycota</taxon>
        <taxon>Pucciniomycotina</taxon>
        <taxon>Microbotryomycetes</taxon>
        <taxon>Sporidiobolales</taxon>
        <taxon>Sporidiobolaceae</taxon>
        <taxon>Rhodotorula</taxon>
    </lineage>
</organism>
<reference evidence="6 7" key="1">
    <citation type="submission" date="2021-12" db="EMBL/GenBank/DDBJ databases">
        <title>High titer production of polyol ester of fatty acids by Rhodotorula paludigena BS15 towards product separation-free biomass refinery.</title>
        <authorList>
            <person name="Mano J."/>
            <person name="Ono H."/>
            <person name="Tanaka T."/>
            <person name="Naito K."/>
            <person name="Sushida H."/>
            <person name="Ike M."/>
            <person name="Tokuyasu K."/>
            <person name="Kitaoka M."/>
        </authorList>
    </citation>
    <scope>NUCLEOTIDE SEQUENCE [LARGE SCALE GENOMIC DNA]</scope>
    <source>
        <strain evidence="6 7">BS15</strain>
    </source>
</reference>
<feature type="region of interest" description="Disordered" evidence="3">
    <location>
        <begin position="260"/>
        <end position="297"/>
    </location>
</feature>
<dbReference type="SMART" id="SM00717">
    <property type="entry name" value="SANT"/>
    <property type="match status" value="3"/>
</dbReference>
<gene>
    <name evidence="6" type="ORF">Rhopal_005644-T1</name>
</gene>
<keyword evidence="7" id="KW-1185">Reference proteome</keyword>
<feature type="domain" description="HTH myb-type" evidence="5">
    <location>
        <begin position="111"/>
        <end position="161"/>
    </location>
</feature>
<feature type="region of interest" description="Disordered" evidence="3">
    <location>
        <begin position="198"/>
        <end position="248"/>
    </location>
</feature>
<dbReference type="GO" id="GO:0005634">
    <property type="term" value="C:nucleus"/>
    <property type="evidence" value="ECO:0007669"/>
    <property type="project" value="TreeGrafter"/>
</dbReference>
<feature type="region of interest" description="Disordered" evidence="3">
    <location>
        <begin position="589"/>
        <end position="619"/>
    </location>
</feature>
<dbReference type="PROSITE" id="PS51294">
    <property type="entry name" value="HTH_MYB"/>
    <property type="match status" value="2"/>
</dbReference>
<keyword evidence="1" id="KW-0677">Repeat</keyword>
<dbReference type="Proteomes" id="UP001342314">
    <property type="component" value="Unassembled WGS sequence"/>
</dbReference>
<keyword evidence="2" id="KW-0238">DNA-binding</keyword>
<feature type="region of interest" description="Disordered" evidence="3">
    <location>
        <begin position="886"/>
        <end position="907"/>
    </location>
</feature>
<dbReference type="InterPro" id="IPR017930">
    <property type="entry name" value="Myb_dom"/>
</dbReference>
<evidence type="ECO:0000256" key="3">
    <source>
        <dbReference type="SAM" id="MobiDB-lite"/>
    </source>
</evidence>
<sequence length="907" mass="94318">MPAGRAWTADDDAQLMAALERGEGTLTWSAIAREAFPDGKFGKQDCQDRYKNLTKPKPTKGPWTVEEDDKLRELVDELGSEKWVVIAGELGTRTGKQCRERWHNHLDPSINKSDWTPEEDAKLHELHAALGPKWAEISKHLPGRPDNTIKNYWNAQQARAKREQNKSLSITTSATSADKVQAAKAKAAAAAAAASAAAQSKRGEPATPAPAMNRSASSTSLSSARFAPYARSSPMSKSRSESVSSLGGFNPLRASTSVEQFEAPAPGPTRRHVPSSSLSMTRSHSMATVSPREPRHLSHHEISREQLLALGAVDPDEQEVLAGYSTAPPPATPSRFRRPHANSSPPVPMGLQSWTYPSTAPLASRTSPQSSQSPFQPMPQPYEVTDAWSEHPAVQGSIVTPSGRVQPVLTRLRIDGDSPHSSVTAPSPYDDAPSGSTSAYYTTPGTDSRFASPAEPYDPAQHAFFGAGPISFDPSQLQAPLAPYAMQTSQPVAGLDASAGIPYIHPAHLATLDESQAYPGPSGLDVSDYAIASQSTTPGAYTPVSGSSAATPSPLDTTGLAYQVPPPDVQAGYYSSNASPAGSGIELYGGSASSTPAPSMGSPFDSSAHSLGGNESQLPIPFPVSLDQLPSPPQIIEGTAPRPHLARRDTAPATIAFPVDSRPLSHRPSPLHFAPTSLSASSTPNPHSMHRHSPSLPTTATPTSYGFDLATPLASKMSHALPPSASFPGRPSSLSFSAGSGTGARHPGGGHTRHRSLSRPTPYSIPSSSSTASLASLRGGPAGGLAAPFDPPPGAVAPPLSRSGSVAGLASEPMSKVYSSGVSEIAGRWEGLSLASPSGGSPAPPLAAAGSTDAAWLPRSAGAASLGALVAEEGARLAARAGQQMQSAHPTTGLMSVDEHGRATLPL</sequence>
<protein>
    <submittedName>
        <fullName evidence="6">Uncharacterized protein</fullName>
    </submittedName>
</protein>
<feature type="region of interest" description="Disordered" evidence="3">
    <location>
        <begin position="721"/>
        <end position="807"/>
    </location>
</feature>
<feature type="compositionally biased region" description="Low complexity" evidence="3">
    <location>
        <begin position="275"/>
        <end position="285"/>
    </location>
</feature>
<dbReference type="FunFam" id="1.10.10.60:FF:000010">
    <property type="entry name" value="Transcriptional activator Myb isoform A"/>
    <property type="match status" value="1"/>
</dbReference>
<feature type="domain" description="HTH myb-type" evidence="5">
    <location>
        <begin position="55"/>
        <end position="110"/>
    </location>
</feature>
<feature type="compositionally biased region" description="Gly residues" evidence="3">
    <location>
        <begin position="740"/>
        <end position="750"/>
    </location>
</feature>
<evidence type="ECO:0000259" key="5">
    <source>
        <dbReference type="PROSITE" id="PS51294"/>
    </source>
</evidence>
<feature type="compositionally biased region" description="Low complexity" evidence="3">
    <location>
        <begin position="232"/>
        <end position="245"/>
    </location>
</feature>
<feature type="region of interest" description="Disordered" evidence="3">
    <location>
        <begin position="538"/>
        <end position="559"/>
    </location>
</feature>
<dbReference type="InterPro" id="IPR001005">
    <property type="entry name" value="SANT/Myb"/>
</dbReference>
<dbReference type="AlphaFoldDB" id="A0AAV5GRN6"/>
<accession>A0AAV5GRN6</accession>
<dbReference type="InterPro" id="IPR050560">
    <property type="entry name" value="MYB_TF"/>
</dbReference>
<feature type="domain" description="Myb-like" evidence="4">
    <location>
        <begin position="55"/>
        <end position="106"/>
    </location>
</feature>
<dbReference type="Gene3D" id="1.10.10.60">
    <property type="entry name" value="Homeodomain-like"/>
    <property type="match status" value="3"/>
</dbReference>
<feature type="compositionally biased region" description="Polar residues" evidence="3">
    <location>
        <begin position="538"/>
        <end position="556"/>
    </location>
</feature>
<feature type="compositionally biased region" description="Polar residues" evidence="3">
    <location>
        <begin position="604"/>
        <end position="617"/>
    </location>
</feature>
<proteinExistence type="predicted"/>
<dbReference type="SUPFAM" id="SSF46689">
    <property type="entry name" value="Homeodomain-like"/>
    <property type="match status" value="2"/>
</dbReference>
<evidence type="ECO:0000256" key="1">
    <source>
        <dbReference type="ARBA" id="ARBA00022737"/>
    </source>
</evidence>
<dbReference type="Pfam" id="PF13921">
    <property type="entry name" value="Myb_DNA-bind_6"/>
    <property type="match status" value="1"/>
</dbReference>
<dbReference type="CDD" id="cd00167">
    <property type="entry name" value="SANT"/>
    <property type="match status" value="2"/>
</dbReference>